<organism evidence="1">
    <name type="scientific">marine sediment metagenome</name>
    <dbReference type="NCBI Taxonomy" id="412755"/>
    <lineage>
        <taxon>unclassified sequences</taxon>
        <taxon>metagenomes</taxon>
        <taxon>ecological metagenomes</taxon>
    </lineage>
</organism>
<evidence type="ECO:0000313" key="1">
    <source>
        <dbReference type="EMBL" id="GAH03554.1"/>
    </source>
</evidence>
<accession>X1DET8</accession>
<dbReference type="EMBL" id="BART01023039">
    <property type="protein sequence ID" value="GAH03554.1"/>
    <property type="molecule type" value="Genomic_DNA"/>
</dbReference>
<feature type="non-terminal residue" evidence="1">
    <location>
        <position position="1"/>
    </location>
</feature>
<sequence length="30" mass="3474">KKDKGRDSFEKKMRAAKVSSYESIDHYGVI</sequence>
<gene>
    <name evidence="1" type="ORF">S01H4_42033</name>
</gene>
<name>X1DET8_9ZZZZ</name>
<comment type="caution">
    <text evidence="1">The sequence shown here is derived from an EMBL/GenBank/DDBJ whole genome shotgun (WGS) entry which is preliminary data.</text>
</comment>
<proteinExistence type="predicted"/>
<reference evidence="1" key="1">
    <citation type="journal article" date="2014" name="Front. Microbiol.">
        <title>High frequency of phylogenetically diverse reductive dehalogenase-homologous genes in deep subseafloor sedimentary metagenomes.</title>
        <authorList>
            <person name="Kawai M."/>
            <person name="Futagami T."/>
            <person name="Toyoda A."/>
            <person name="Takaki Y."/>
            <person name="Nishi S."/>
            <person name="Hori S."/>
            <person name="Arai W."/>
            <person name="Tsubouchi T."/>
            <person name="Morono Y."/>
            <person name="Uchiyama I."/>
            <person name="Ito T."/>
            <person name="Fujiyama A."/>
            <person name="Inagaki F."/>
            <person name="Takami H."/>
        </authorList>
    </citation>
    <scope>NUCLEOTIDE SEQUENCE</scope>
    <source>
        <strain evidence="1">Expedition CK06-06</strain>
    </source>
</reference>
<dbReference type="AlphaFoldDB" id="X1DET8"/>
<protein>
    <submittedName>
        <fullName evidence="1">Uncharacterized protein</fullName>
    </submittedName>
</protein>